<dbReference type="EMBL" id="CP029287">
    <property type="protein sequence ID" value="AWR99323.1"/>
    <property type="molecule type" value="Genomic_DNA"/>
</dbReference>
<dbReference type="InterPro" id="IPR001509">
    <property type="entry name" value="Epimerase_deHydtase"/>
</dbReference>
<dbReference type="Proteomes" id="UP000247586">
    <property type="component" value="Chromosome"/>
</dbReference>
<dbReference type="AlphaFoldDB" id="A0A2U9ITN0"/>
<sequence length="305" mass="34507">MLVVTGGAGYIGGHLVDRLVESGADVVVIDDLSYGKYVNSRAKFLKFDLRLGFPMIEECDTVYHLAANPDVRTSMENVEEHFERDVKVTLNTLEMARRSDCSYFIFFSSSTVYGEAKIPTSEREETNPISNYGLFKLMGEDMVKFYSLNYGISALSLRLANITGGRVSHGVVVDFVRKLMKDPNVLEILGNGKQRKSYLYIDELIAAVLLLREKFKGRYDFYNVGNRDWVTVEEIASIVEEEMGLKPVHKYLDNGDGRGWKGDVRLMLLDISKIEAVGWKPTLSSREVVRRATRDVLRLLGYAKT</sequence>
<dbReference type="PANTHER" id="PTHR43000">
    <property type="entry name" value="DTDP-D-GLUCOSE 4,6-DEHYDRATASE-RELATED"/>
    <property type="match status" value="1"/>
</dbReference>
<reference evidence="4" key="3">
    <citation type="submission" date="2020-03" db="EMBL/GenBank/DDBJ databases">
        <title>Sequencing and Assembly of Multiple Reported Metal-Biooxidizing Members of the Extremely Thermoacidophilic Archaeal Family Sulfolobaceae.</title>
        <authorList>
            <person name="Counts J.A."/>
            <person name="Kelly R.M."/>
        </authorList>
    </citation>
    <scope>NUCLEOTIDE SEQUENCE [LARGE SCALE GENOMIC DNA]</scope>
    <source>
        <strain evidence="4">HO1-1</strain>
    </source>
</reference>
<proteinExistence type="inferred from homology"/>
<evidence type="ECO:0000313" key="4">
    <source>
        <dbReference type="Proteomes" id="UP000247586"/>
    </source>
</evidence>
<name>A0A2U9ITN0_9CREN</name>
<dbReference type="OrthoDB" id="4907at2157"/>
<protein>
    <submittedName>
        <fullName evidence="3">NAD-dependent dehydratase</fullName>
    </submittedName>
</protein>
<reference evidence="4" key="2">
    <citation type="submission" date="2020-03" db="EMBL/GenBank/DDBJ databases">
        <title>Complete Genome Sequences of Extremely Thermoacidophilic, Metal-Mobilizing Type-Strain Members of the Archaeal Family Sulfolobaceae: Acidianus brierleyi DSM-1651T, Acidianus sulfidivorans DSM-18786T, Metallosphaera hakonensis DSM-7519T, and Metallosphaera prunae DSM-10039T.</title>
        <authorList>
            <person name="Counts J.A."/>
            <person name="Kelly R.M."/>
        </authorList>
    </citation>
    <scope>NUCLEOTIDE SEQUENCE [LARGE SCALE GENOMIC DNA]</scope>
    <source>
        <strain evidence="4">HO1-1</strain>
    </source>
</reference>
<accession>A0A2U9ITN0</accession>
<dbReference type="Pfam" id="PF01370">
    <property type="entry name" value="Epimerase"/>
    <property type="match status" value="1"/>
</dbReference>
<comment type="similarity">
    <text evidence="1">Belongs to the NAD(P)-dependent epimerase/dehydratase family.</text>
</comment>
<dbReference type="InterPro" id="IPR036291">
    <property type="entry name" value="NAD(P)-bd_dom_sf"/>
</dbReference>
<evidence type="ECO:0000256" key="1">
    <source>
        <dbReference type="ARBA" id="ARBA00007637"/>
    </source>
</evidence>
<dbReference type="SUPFAM" id="SSF51735">
    <property type="entry name" value="NAD(P)-binding Rossmann-fold domains"/>
    <property type="match status" value="1"/>
</dbReference>
<dbReference type="KEGG" id="mhk:DFR87_05940"/>
<organism evidence="3 4">
    <name type="scientific">Metallosphaera hakonensis JCM 8857 = DSM 7519</name>
    <dbReference type="NCBI Taxonomy" id="1293036"/>
    <lineage>
        <taxon>Archaea</taxon>
        <taxon>Thermoproteota</taxon>
        <taxon>Thermoprotei</taxon>
        <taxon>Sulfolobales</taxon>
        <taxon>Sulfolobaceae</taxon>
        <taxon>Metallosphaera</taxon>
    </lineage>
</organism>
<keyword evidence="4" id="KW-1185">Reference proteome</keyword>
<dbReference type="Gene3D" id="3.90.25.10">
    <property type="entry name" value="UDP-galactose 4-epimerase, domain 1"/>
    <property type="match status" value="2"/>
</dbReference>
<feature type="domain" description="NAD-dependent epimerase/dehydratase" evidence="2">
    <location>
        <begin position="3"/>
        <end position="225"/>
    </location>
</feature>
<evidence type="ECO:0000259" key="2">
    <source>
        <dbReference type="Pfam" id="PF01370"/>
    </source>
</evidence>
<gene>
    <name evidence="3" type="ORF">DFR87_05940</name>
</gene>
<dbReference type="STRING" id="1293036.GCA_001315825_00930"/>
<dbReference type="RefSeq" id="WP_110369120.1">
    <property type="nucleotide sequence ID" value="NZ_CP029287.2"/>
</dbReference>
<dbReference type="GeneID" id="36834864"/>
<reference evidence="3 4" key="1">
    <citation type="submission" date="2018-05" db="EMBL/GenBank/DDBJ databases">
        <title>Complete Genome Sequences of Extremely Thermoacidophilic, Metal-Mobilizing Type-Strain Members of the Archaeal Family Sulfolobaceae: Acidianus brierleyi DSM-1651T, Acidianus sulfidivorans DSM-18786T, Metallosphaera hakonensis DSM-7519T, and Metallosphaera prunae DSM-10039T.</title>
        <authorList>
            <person name="Counts J.A."/>
            <person name="Kelly R.M."/>
        </authorList>
    </citation>
    <scope>NUCLEOTIDE SEQUENCE [LARGE SCALE GENOMIC DNA]</scope>
    <source>
        <strain evidence="3 4">HO1-1</strain>
    </source>
</reference>
<dbReference type="Gene3D" id="3.40.50.720">
    <property type="entry name" value="NAD(P)-binding Rossmann-like Domain"/>
    <property type="match status" value="1"/>
</dbReference>
<evidence type="ECO:0000313" key="3">
    <source>
        <dbReference type="EMBL" id="AWR99323.1"/>
    </source>
</evidence>